<dbReference type="Proteomes" id="UP000245462">
    <property type="component" value="Unassembled WGS sequence"/>
</dbReference>
<dbReference type="InterPro" id="IPR026444">
    <property type="entry name" value="Secre_tail"/>
</dbReference>
<comment type="caution">
    <text evidence="3">The sequence shown here is derived from an EMBL/GenBank/DDBJ whole genome shotgun (WGS) entry which is preliminary data.</text>
</comment>
<dbReference type="PANTHER" id="PTHR47566:SF1">
    <property type="entry name" value="PROTEIN NUD1"/>
    <property type="match status" value="1"/>
</dbReference>
<keyword evidence="2" id="KW-0677">Repeat</keyword>
<dbReference type="InterPro" id="IPR032675">
    <property type="entry name" value="LRR_dom_sf"/>
</dbReference>
<keyword evidence="1" id="KW-0433">Leucine-rich repeat</keyword>
<dbReference type="PANTHER" id="PTHR47566">
    <property type="match status" value="1"/>
</dbReference>
<evidence type="ECO:0000256" key="2">
    <source>
        <dbReference type="ARBA" id="ARBA00022737"/>
    </source>
</evidence>
<dbReference type="AlphaFoldDB" id="A0A2U1FP71"/>
<name>A0A2U1FP71_9PORP</name>
<evidence type="ECO:0000256" key="1">
    <source>
        <dbReference type="ARBA" id="ARBA00022614"/>
    </source>
</evidence>
<organism evidence="3 4">
    <name type="scientific">Porphyromonas loveana</name>
    <dbReference type="NCBI Taxonomy" id="1884669"/>
    <lineage>
        <taxon>Bacteria</taxon>
        <taxon>Pseudomonadati</taxon>
        <taxon>Bacteroidota</taxon>
        <taxon>Bacteroidia</taxon>
        <taxon>Bacteroidales</taxon>
        <taxon>Porphyromonadaceae</taxon>
        <taxon>Porphyromonas</taxon>
    </lineage>
</organism>
<sequence>MSLTTGLTTGSMLKLMIEAQEADIWIDLNNDGIYQEEEAVVSMGVDAFYPVETQQISIYGKVKYLRCSNNSISSLTVSTNPELEKLSCGINQIKALDLSGCKNLKMLYCALNQLESLDLTANTLLDDLDCSHNQLEALDVSKNTVLTSLLCSSNLISHLLVHNNPELTVLACDVNELTALDLTQNKKLIRLNCYSNALTSLDLSQNQQIKYLSCSNNGLSALDLKTVPLLSYLTCDANDFEELDLSHCPLITYLSCAQNYLMTLDLSQNPLLEKVFCNTNRLTSLDFGNNPKITELWCFENQIRNEAMGQMIESMPLLQAGNNQPFYGDFVVINTTNPEEGNICDKNQVSAAKAKNWKVYDFNGSQLAMHPYEGSEVSLSDIAHPLAGRVYPTPFKDSFVIVVADEWIGKTAILYNAAGNLVSRHELHEPVYRIDASTLPVGHYFLQIGTQGVKLTKSND</sequence>
<protein>
    <submittedName>
        <fullName evidence="3">Putative secreted protein (Por secretion system target)</fullName>
    </submittedName>
</protein>
<accession>A0A2U1FP71</accession>
<proteinExistence type="predicted"/>
<dbReference type="EMBL" id="QEKY01000002">
    <property type="protein sequence ID" value="PVZ13977.1"/>
    <property type="molecule type" value="Genomic_DNA"/>
</dbReference>
<dbReference type="NCBIfam" id="TIGR04183">
    <property type="entry name" value="Por_Secre_tail"/>
    <property type="match status" value="1"/>
</dbReference>
<keyword evidence="4" id="KW-1185">Reference proteome</keyword>
<evidence type="ECO:0000313" key="4">
    <source>
        <dbReference type="Proteomes" id="UP000245462"/>
    </source>
</evidence>
<dbReference type="SUPFAM" id="SSF52058">
    <property type="entry name" value="L domain-like"/>
    <property type="match status" value="1"/>
</dbReference>
<reference evidence="3 4" key="1">
    <citation type="submission" date="2018-04" db="EMBL/GenBank/DDBJ databases">
        <title>Genomic Encyclopedia of Type Strains, Phase IV (KMG-IV): sequencing the most valuable type-strain genomes for metagenomic binning, comparative biology and taxonomic classification.</title>
        <authorList>
            <person name="Goeker M."/>
        </authorList>
    </citation>
    <scope>NUCLEOTIDE SEQUENCE [LARGE SCALE GENOMIC DNA]</scope>
    <source>
        <strain evidence="3 4">DSM 28520</strain>
    </source>
</reference>
<gene>
    <name evidence="3" type="ORF">C7382_10217</name>
</gene>
<evidence type="ECO:0000313" key="3">
    <source>
        <dbReference type="EMBL" id="PVZ13977.1"/>
    </source>
</evidence>
<dbReference type="InterPro" id="IPR052574">
    <property type="entry name" value="CDIRP"/>
</dbReference>
<dbReference type="GO" id="GO:0035591">
    <property type="term" value="F:signaling adaptor activity"/>
    <property type="evidence" value="ECO:0007669"/>
    <property type="project" value="TreeGrafter"/>
</dbReference>
<dbReference type="Gene3D" id="3.80.10.10">
    <property type="entry name" value="Ribonuclease Inhibitor"/>
    <property type="match status" value="2"/>
</dbReference>